<protein>
    <submittedName>
        <fullName evidence="9">PfkB family carbohydrate kinase</fullName>
    </submittedName>
</protein>
<keyword evidence="6" id="KW-0119">Carbohydrate metabolism</keyword>
<evidence type="ECO:0000259" key="7">
    <source>
        <dbReference type="Pfam" id="PF00294"/>
    </source>
</evidence>
<proteinExistence type="predicted"/>
<dbReference type="PANTHER" id="PTHR43793">
    <property type="entry name" value="FAD SYNTHASE"/>
    <property type="match status" value="1"/>
</dbReference>
<keyword evidence="4 9" id="KW-0418">Kinase</keyword>
<dbReference type="EMBL" id="JBHTIW010000040">
    <property type="protein sequence ID" value="MFD0923702.1"/>
    <property type="molecule type" value="Genomic_DNA"/>
</dbReference>
<dbReference type="InterPro" id="IPR029056">
    <property type="entry name" value="Ribokinase-like"/>
</dbReference>
<evidence type="ECO:0000256" key="4">
    <source>
        <dbReference type="ARBA" id="ARBA00022777"/>
    </source>
</evidence>
<dbReference type="NCBIfam" id="TIGR00125">
    <property type="entry name" value="cyt_tran_rel"/>
    <property type="match status" value="1"/>
</dbReference>
<name>A0ABW3FZ57_9PSEU</name>
<dbReference type="PROSITE" id="PS00584">
    <property type="entry name" value="PFKB_KINASES_2"/>
    <property type="match status" value="1"/>
</dbReference>
<dbReference type="Proteomes" id="UP001597018">
    <property type="component" value="Unassembled WGS sequence"/>
</dbReference>
<evidence type="ECO:0000256" key="5">
    <source>
        <dbReference type="ARBA" id="ARBA00023268"/>
    </source>
</evidence>
<feature type="domain" description="Cytidyltransferase-like" evidence="8">
    <location>
        <begin position="313"/>
        <end position="410"/>
    </location>
</feature>
<keyword evidence="10" id="KW-1185">Reference proteome</keyword>
<dbReference type="Gene3D" id="3.40.1190.20">
    <property type="match status" value="1"/>
</dbReference>
<dbReference type="Gene3D" id="3.40.50.620">
    <property type="entry name" value="HUPs"/>
    <property type="match status" value="1"/>
</dbReference>
<dbReference type="InterPro" id="IPR050385">
    <property type="entry name" value="Archaeal_FAD_synthase"/>
</dbReference>
<dbReference type="SUPFAM" id="SSF52374">
    <property type="entry name" value="Nucleotidylyl transferase"/>
    <property type="match status" value="1"/>
</dbReference>
<dbReference type="GO" id="GO:0016301">
    <property type="term" value="F:kinase activity"/>
    <property type="evidence" value="ECO:0007669"/>
    <property type="project" value="UniProtKB-KW"/>
</dbReference>
<dbReference type="Pfam" id="PF00294">
    <property type="entry name" value="PfkB"/>
    <property type="match status" value="1"/>
</dbReference>
<evidence type="ECO:0000256" key="2">
    <source>
        <dbReference type="ARBA" id="ARBA00022679"/>
    </source>
</evidence>
<dbReference type="InterPro" id="IPR002173">
    <property type="entry name" value="Carboh/pur_kinase_PfkB_CS"/>
</dbReference>
<evidence type="ECO:0000256" key="3">
    <source>
        <dbReference type="ARBA" id="ARBA00022695"/>
    </source>
</evidence>
<keyword evidence="2" id="KW-0808">Transferase</keyword>
<dbReference type="RefSeq" id="WP_345601005.1">
    <property type="nucleotide sequence ID" value="NZ_BAABLT010000023.1"/>
</dbReference>
<evidence type="ECO:0000256" key="1">
    <source>
        <dbReference type="ARBA" id="ARBA00004713"/>
    </source>
</evidence>
<sequence>MRLVVVGDALLDVDLTGSADRLCPDAPVPVVDVAERRRRPGGAALAALLAAGRGAAVTLVAGSGDDAAGRELRGLVAGFARFVAAPFRGATPVKARVRAGGQSLLRLDTGDGRVSDVDFDVEVSRVLRGADAVLVADYGRGATAAGWLRRELSELPPGIPLVWDPHPRGAAPVARADLVVPNRAEARGLTGFADPGSAAQRLHRRWRCGAVAVTLGADGAAVFPPGEGVSAPQVPPGADPCGAGDAFSAAAAAALHHGLSAVDAVRRAAVEASRFVAGGGAGAWTVGEVPRADRPVFDVVARVRAAGGRVVAAGGCFDLLHPGHVRLLRRARELGDFLVVCLNSDESVRRLKGPLRPVVPERDRRAVLEALECVDAVAVFDETTPCALLERLRPQVWVKGSDHDADDLPEARVVERYGGRVATVPRVDGYSTTGLLDTVQPTA</sequence>
<dbReference type="InterPro" id="IPR014729">
    <property type="entry name" value="Rossmann-like_a/b/a_fold"/>
</dbReference>
<evidence type="ECO:0000313" key="9">
    <source>
        <dbReference type="EMBL" id="MFD0923702.1"/>
    </source>
</evidence>
<dbReference type="InterPro" id="IPR004821">
    <property type="entry name" value="Cyt_trans-like"/>
</dbReference>
<evidence type="ECO:0000313" key="10">
    <source>
        <dbReference type="Proteomes" id="UP001597018"/>
    </source>
</evidence>
<accession>A0ABW3FZ57</accession>
<dbReference type="PANTHER" id="PTHR43793:SF2">
    <property type="entry name" value="BIFUNCTIONAL PROTEIN HLDE"/>
    <property type="match status" value="1"/>
</dbReference>
<dbReference type="InterPro" id="IPR011611">
    <property type="entry name" value="PfkB_dom"/>
</dbReference>
<comment type="caution">
    <text evidence="9">The sequence shown here is derived from an EMBL/GenBank/DDBJ whole genome shotgun (WGS) entry which is preliminary data.</text>
</comment>
<organism evidence="9 10">
    <name type="scientific">Saccharopolyspora rosea</name>
    <dbReference type="NCBI Taxonomy" id="524884"/>
    <lineage>
        <taxon>Bacteria</taxon>
        <taxon>Bacillati</taxon>
        <taxon>Actinomycetota</taxon>
        <taxon>Actinomycetes</taxon>
        <taxon>Pseudonocardiales</taxon>
        <taxon>Pseudonocardiaceae</taxon>
        <taxon>Saccharopolyspora</taxon>
    </lineage>
</organism>
<evidence type="ECO:0000259" key="8">
    <source>
        <dbReference type="Pfam" id="PF01467"/>
    </source>
</evidence>
<reference evidence="10" key="1">
    <citation type="journal article" date="2019" name="Int. J. Syst. Evol. Microbiol.">
        <title>The Global Catalogue of Microorganisms (GCM) 10K type strain sequencing project: providing services to taxonomists for standard genome sequencing and annotation.</title>
        <authorList>
            <consortium name="The Broad Institute Genomics Platform"/>
            <consortium name="The Broad Institute Genome Sequencing Center for Infectious Disease"/>
            <person name="Wu L."/>
            <person name="Ma J."/>
        </authorList>
    </citation>
    <scope>NUCLEOTIDE SEQUENCE [LARGE SCALE GENOMIC DNA]</scope>
    <source>
        <strain evidence="10">CCUG 56401</strain>
    </source>
</reference>
<gene>
    <name evidence="9" type="ORF">ACFQ16_28490</name>
</gene>
<keyword evidence="5" id="KW-0511">Multifunctional enzyme</keyword>
<feature type="domain" description="Carbohydrate kinase PfkB" evidence="7">
    <location>
        <begin position="172"/>
        <end position="281"/>
    </location>
</feature>
<keyword evidence="3" id="KW-0548">Nucleotidyltransferase</keyword>
<evidence type="ECO:0000256" key="6">
    <source>
        <dbReference type="ARBA" id="ARBA00023277"/>
    </source>
</evidence>
<dbReference type="Pfam" id="PF01467">
    <property type="entry name" value="CTP_transf_like"/>
    <property type="match status" value="1"/>
</dbReference>
<dbReference type="SUPFAM" id="SSF53613">
    <property type="entry name" value="Ribokinase-like"/>
    <property type="match status" value="1"/>
</dbReference>
<comment type="pathway">
    <text evidence="1">Bacterial outer membrane biogenesis; LPS core biosynthesis.</text>
</comment>